<dbReference type="HOGENOM" id="CLU_1511581_0_0_1"/>
<name>A0A0D0AHE3_9AGAM</name>
<dbReference type="EMBL" id="KN835883">
    <property type="protein sequence ID" value="KIK33712.1"/>
    <property type="molecule type" value="Genomic_DNA"/>
</dbReference>
<proteinExistence type="predicted"/>
<keyword evidence="2" id="KW-1185">Reference proteome</keyword>
<dbReference type="InParanoid" id="A0A0D0AHE3"/>
<organism evidence="1 2">
    <name type="scientific">Suillus luteus UH-Slu-Lm8-n1</name>
    <dbReference type="NCBI Taxonomy" id="930992"/>
    <lineage>
        <taxon>Eukaryota</taxon>
        <taxon>Fungi</taxon>
        <taxon>Dikarya</taxon>
        <taxon>Basidiomycota</taxon>
        <taxon>Agaricomycotina</taxon>
        <taxon>Agaricomycetes</taxon>
        <taxon>Agaricomycetidae</taxon>
        <taxon>Boletales</taxon>
        <taxon>Suillineae</taxon>
        <taxon>Suillaceae</taxon>
        <taxon>Suillus</taxon>
    </lineage>
</organism>
<gene>
    <name evidence="1" type="ORF">CY34DRAFT_18195</name>
</gene>
<evidence type="ECO:0000313" key="2">
    <source>
        <dbReference type="Proteomes" id="UP000054485"/>
    </source>
</evidence>
<protein>
    <submittedName>
        <fullName evidence="1">Uncharacterized protein</fullName>
    </submittedName>
</protein>
<dbReference type="AlphaFoldDB" id="A0A0D0AHE3"/>
<dbReference type="Proteomes" id="UP000054485">
    <property type="component" value="Unassembled WGS sequence"/>
</dbReference>
<evidence type="ECO:0000313" key="1">
    <source>
        <dbReference type="EMBL" id="KIK33712.1"/>
    </source>
</evidence>
<reference evidence="2" key="2">
    <citation type="submission" date="2015-01" db="EMBL/GenBank/DDBJ databases">
        <title>Evolutionary Origins and Diversification of the Mycorrhizal Mutualists.</title>
        <authorList>
            <consortium name="DOE Joint Genome Institute"/>
            <consortium name="Mycorrhizal Genomics Consortium"/>
            <person name="Kohler A."/>
            <person name="Kuo A."/>
            <person name="Nagy L.G."/>
            <person name="Floudas D."/>
            <person name="Copeland A."/>
            <person name="Barry K.W."/>
            <person name="Cichocki N."/>
            <person name="Veneault-Fourrey C."/>
            <person name="LaButti K."/>
            <person name="Lindquist E.A."/>
            <person name="Lipzen A."/>
            <person name="Lundell T."/>
            <person name="Morin E."/>
            <person name="Murat C."/>
            <person name="Riley R."/>
            <person name="Ohm R."/>
            <person name="Sun H."/>
            <person name="Tunlid A."/>
            <person name="Henrissat B."/>
            <person name="Grigoriev I.V."/>
            <person name="Hibbett D.S."/>
            <person name="Martin F."/>
        </authorList>
    </citation>
    <scope>NUCLEOTIDE SEQUENCE [LARGE SCALE GENOMIC DNA]</scope>
    <source>
        <strain evidence="2">UH-Slu-Lm8-n1</strain>
    </source>
</reference>
<accession>A0A0D0AHE3</accession>
<reference evidence="1 2" key="1">
    <citation type="submission" date="2014-04" db="EMBL/GenBank/DDBJ databases">
        <authorList>
            <consortium name="DOE Joint Genome Institute"/>
            <person name="Kuo A."/>
            <person name="Ruytinx J."/>
            <person name="Rineau F."/>
            <person name="Colpaert J."/>
            <person name="Kohler A."/>
            <person name="Nagy L.G."/>
            <person name="Floudas D."/>
            <person name="Copeland A."/>
            <person name="Barry K.W."/>
            <person name="Cichocki N."/>
            <person name="Veneault-Fourrey C."/>
            <person name="LaButti K."/>
            <person name="Lindquist E.A."/>
            <person name="Lipzen A."/>
            <person name="Lundell T."/>
            <person name="Morin E."/>
            <person name="Murat C."/>
            <person name="Sun H."/>
            <person name="Tunlid A."/>
            <person name="Henrissat B."/>
            <person name="Grigoriev I.V."/>
            <person name="Hibbett D.S."/>
            <person name="Martin F."/>
            <person name="Nordberg H.P."/>
            <person name="Cantor M.N."/>
            <person name="Hua S.X."/>
        </authorList>
    </citation>
    <scope>NUCLEOTIDE SEQUENCE [LARGE SCALE GENOMIC DNA]</scope>
    <source>
        <strain evidence="1 2">UH-Slu-Lm8-n1</strain>
    </source>
</reference>
<dbReference type="OrthoDB" id="2755811at2759"/>
<sequence length="178" mass="19966">MAFFTSTPEYQTALALTAVAAECALILVKDRLLIGSNPADNGGKTHKIIEALNEVTNKMSHTRTAFSSGNWETDTLAYMDSIKTLPHERIHEILERSENYMKNPCFNHRSSVDDGSTTPVNKRSRLCICNEPQGRIIFSNTTAISSFPLVSCSFNQPLHRMHTIPERALLFGRYNHLP</sequence>